<evidence type="ECO:0000313" key="1">
    <source>
        <dbReference type="EMBL" id="RED98871.1"/>
    </source>
</evidence>
<accession>A0A3D9L2A2</accession>
<organism evidence="1 2">
    <name type="scientific">Marinoscillum furvescens DSM 4134</name>
    <dbReference type="NCBI Taxonomy" id="1122208"/>
    <lineage>
        <taxon>Bacteria</taxon>
        <taxon>Pseudomonadati</taxon>
        <taxon>Bacteroidota</taxon>
        <taxon>Cytophagia</taxon>
        <taxon>Cytophagales</taxon>
        <taxon>Reichenbachiellaceae</taxon>
        <taxon>Marinoscillum</taxon>
    </lineage>
</organism>
<dbReference type="EMBL" id="QREG01000009">
    <property type="protein sequence ID" value="RED98871.1"/>
    <property type="molecule type" value="Genomic_DNA"/>
</dbReference>
<name>A0A3D9L2A2_MARFU</name>
<gene>
    <name evidence="1" type="ORF">C7460_10963</name>
</gene>
<comment type="caution">
    <text evidence="1">The sequence shown here is derived from an EMBL/GenBank/DDBJ whole genome shotgun (WGS) entry which is preliminary data.</text>
</comment>
<protein>
    <submittedName>
        <fullName evidence="1">Uncharacterized protein DUF721</fullName>
    </submittedName>
</protein>
<dbReference type="Pfam" id="PF05258">
    <property type="entry name" value="DciA"/>
    <property type="match status" value="1"/>
</dbReference>
<sequence length="97" mass="11367">MKKDRDNSHTFTSAFRQFLQKEKIDTKYREKLLLQSWSTIMGKPIGSRTSDLFIKNRVLFVKLTSAPLKQELANNKDKVKAMLDKDFGDLIDEVRFL</sequence>
<dbReference type="InterPro" id="IPR007922">
    <property type="entry name" value="DciA-like"/>
</dbReference>
<evidence type="ECO:0000313" key="2">
    <source>
        <dbReference type="Proteomes" id="UP000256779"/>
    </source>
</evidence>
<keyword evidence="2" id="KW-1185">Reference proteome</keyword>
<dbReference type="Proteomes" id="UP000256779">
    <property type="component" value="Unassembled WGS sequence"/>
</dbReference>
<dbReference type="RefSeq" id="WP_115868176.1">
    <property type="nucleotide sequence ID" value="NZ_QREG01000009.1"/>
</dbReference>
<reference evidence="1 2" key="1">
    <citation type="submission" date="2018-07" db="EMBL/GenBank/DDBJ databases">
        <title>Genomic Encyclopedia of Type Strains, Phase IV (KMG-IV): sequencing the most valuable type-strain genomes for metagenomic binning, comparative biology and taxonomic classification.</title>
        <authorList>
            <person name="Goeker M."/>
        </authorList>
    </citation>
    <scope>NUCLEOTIDE SEQUENCE [LARGE SCALE GENOMIC DNA]</scope>
    <source>
        <strain evidence="1 2">DSM 4134</strain>
    </source>
</reference>
<proteinExistence type="predicted"/>
<dbReference type="OrthoDB" id="9796545at2"/>
<dbReference type="AlphaFoldDB" id="A0A3D9L2A2"/>